<dbReference type="AlphaFoldDB" id="A0A6I9RX69"/>
<evidence type="ECO:0000313" key="8">
    <source>
        <dbReference type="Proteomes" id="UP000504607"/>
    </source>
</evidence>
<feature type="transmembrane region" description="Helical" evidence="5">
    <location>
        <begin position="442"/>
        <end position="461"/>
    </location>
</feature>
<comment type="subcellular location">
    <subcellularLocation>
        <location evidence="1">Membrane</location>
        <topology evidence="1">Multi-pass membrane protein</topology>
    </subcellularLocation>
</comment>
<feature type="transmembrane region" description="Helical" evidence="5">
    <location>
        <begin position="350"/>
        <end position="368"/>
    </location>
</feature>
<dbReference type="KEGG" id="egu:105054188"/>
<dbReference type="FunCoup" id="A0A6I9RX69">
    <property type="interactions" value="156"/>
</dbReference>
<feature type="transmembrane region" description="Helical" evidence="5">
    <location>
        <begin position="150"/>
        <end position="171"/>
    </location>
</feature>
<feature type="transmembrane region" description="Helical" evidence="5">
    <location>
        <begin position="177"/>
        <end position="199"/>
    </location>
</feature>
<keyword evidence="4 5" id="KW-0472">Membrane</keyword>
<reference evidence="9" key="1">
    <citation type="submission" date="2025-08" db="UniProtKB">
        <authorList>
            <consortium name="RefSeq"/>
        </authorList>
    </citation>
    <scope>IDENTIFICATION</scope>
</reference>
<dbReference type="Proteomes" id="UP000504607">
    <property type="component" value="Chromosome 1"/>
</dbReference>
<sequence length="565" mass="61909">MGRWFPSSTAGRRSKWAALAASAWIQCTAGASYCFGVYSPLLKASQGYDQSTLDSVAFFKDVGANVGVLSGILSSAFPARPWTVLAAGAVQCLAGYLLMWLSVAGVLPRPPPLLMCVYMLLAAHAQTFFNTADVVTAVENFPDSRGTVIGIMKGFLGLSGAILIQIYGALFNGNPSSFLLMLALLPTLLTFLLMFFVEVHKTDEGCDKKFLDVFSLIALTIAGYLMLVIIGECVMIVGSEARILIFLMLLLLLISPLVIVVKAQTKESKILAEASCHDRIRLIDDINSLEVIEERRYSQLAAERSCMKHDHVGPNEMLCDNGHERNSEETFLLPRGENLNLLQAMWTYDFWLLFLAMACGMGSGLATVNNISQIGGSLGYTSMETSTLVSLWSIWNFLGRFGTGYISDYFLRLRGCARPLFIAVTLAIMSIGHAIISSGFPGSLHVGSVLVGVCYGSQWALMPSITSEIFGLRHFGTIFNTVAIASPFGSYILSVRVVGYIYDMESSSSSTDVQKCMGKHCFMLSFLIMSFVSLFGFAVALALFYRTRRFYKQVVYARLQISFVE</sequence>
<dbReference type="GO" id="GO:0016020">
    <property type="term" value="C:membrane"/>
    <property type="evidence" value="ECO:0007669"/>
    <property type="project" value="UniProtKB-SubCell"/>
</dbReference>
<evidence type="ECO:0000259" key="7">
    <source>
        <dbReference type="Pfam" id="PF23262"/>
    </source>
</evidence>
<evidence type="ECO:0000256" key="2">
    <source>
        <dbReference type="ARBA" id="ARBA00022692"/>
    </source>
</evidence>
<feature type="domain" description="Nodulin-like" evidence="6">
    <location>
        <begin position="15"/>
        <end position="261"/>
    </location>
</feature>
<feature type="transmembrane region" description="Helical" evidence="5">
    <location>
        <begin position="211"/>
        <end position="237"/>
    </location>
</feature>
<proteinExistence type="predicted"/>
<dbReference type="OrthoDB" id="410267at2759"/>
<accession>A0A6I9RX69</accession>
<dbReference type="Pfam" id="PF23262">
    <property type="entry name" value="NFD4_C"/>
    <property type="match status" value="1"/>
</dbReference>
<dbReference type="PANTHER" id="PTHR21576:SF22">
    <property type="entry name" value="F25A4.25 PROTEIN"/>
    <property type="match status" value="1"/>
</dbReference>
<protein>
    <submittedName>
        <fullName evidence="9">Protein NUCLEAR FUSION DEFECTIVE 4 isoform X1</fullName>
    </submittedName>
</protein>
<feature type="domain" description="NFD4 C-terminal" evidence="7">
    <location>
        <begin position="347"/>
        <end position="551"/>
    </location>
</feature>
<evidence type="ECO:0000256" key="4">
    <source>
        <dbReference type="ARBA" id="ARBA00023136"/>
    </source>
</evidence>
<feature type="transmembrane region" description="Helical" evidence="5">
    <location>
        <begin position="419"/>
        <end position="436"/>
    </location>
</feature>
<feature type="transmembrane region" description="Helical" evidence="5">
    <location>
        <begin position="482"/>
        <end position="502"/>
    </location>
</feature>
<organism evidence="8 9">
    <name type="scientific">Elaeis guineensis var. tenera</name>
    <name type="common">Oil palm</name>
    <dbReference type="NCBI Taxonomy" id="51953"/>
    <lineage>
        <taxon>Eukaryota</taxon>
        <taxon>Viridiplantae</taxon>
        <taxon>Streptophyta</taxon>
        <taxon>Embryophyta</taxon>
        <taxon>Tracheophyta</taxon>
        <taxon>Spermatophyta</taxon>
        <taxon>Magnoliopsida</taxon>
        <taxon>Liliopsida</taxon>
        <taxon>Arecaceae</taxon>
        <taxon>Arecoideae</taxon>
        <taxon>Cocoseae</taxon>
        <taxon>Elaeidinae</taxon>
        <taxon>Elaeis</taxon>
    </lineage>
</organism>
<evidence type="ECO:0000256" key="5">
    <source>
        <dbReference type="SAM" id="Phobius"/>
    </source>
</evidence>
<dbReference type="GeneID" id="105054188"/>
<keyword evidence="2 5" id="KW-0812">Transmembrane</keyword>
<dbReference type="SUPFAM" id="SSF103473">
    <property type="entry name" value="MFS general substrate transporter"/>
    <property type="match status" value="2"/>
</dbReference>
<dbReference type="RefSeq" id="XP_010933941.1">
    <property type="nucleotide sequence ID" value="XM_010935639.3"/>
</dbReference>
<dbReference type="InterPro" id="IPR056555">
    <property type="entry name" value="NFD4_C"/>
</dbReference>
<gene>
    <name evidence="9" type="primary">LOC105054188</name>
</gene>
<dbReference type="InParanoid" id="A0A6I9RX69"/>
<evidence type="ECO:0000313" key="9">
    <source>
        <dbReference type="RefSeq" id="XP_010933941.1"/>
    </source>
</evidence>
<evidence type="ECO:0000256" key="1">
    <source>
        <dbReference type="ARBA" id="ARBA00004141"/>
    </source>
</evidence>
<dbReference type="PANTHER" id="PTHR21576">
    <property type="entry name" value="UNCHARACTERIZED NODULIN-LIKE PROTEIN"/>
    <property type="match status" value="1"/>
</dbReference>
<evidence type="ECO:0000259" key="6">
    <source>
        <dbReference type="Pfam" id="PF06813"/>
    </source>
</evidence>
<feature type="transmembrane region" description="Helical" evidence="5">
    <location>
        <begin position="522"/>
        <end position="545"/>
    </location>
</feature>
<feature type="transmembrane region" description="Helical" evidence="5">
    <location>
        <begin position="243"/>
        <end position="261"/>
    </location>
</feature>
<dbReference type="Pfam" id="PF06813">
    <property type="entry name" value="Nodulin-like"/>
    <property type="match status" value="1"/>
</dbReference>
<evidence type="ECO:0000256" key="3">
    <source>
        <dbReference type="ARBA" id="ARBA00022989"/>
    </source>
</evidence>
<dbReference type="CDD" id="cd17354">
    <property type="entry name" value="MFS_Mch1p_like"/>
    <property type="match status" value="1"/>
</dbReference>
<dbReference type="InterPro" id="IPR010658">
    <property type="entry name" value="Nodulin-like"/>
</dbReference>
<dbReference type="InterPro" id="IPR036259">
    <property type="entry name" value="MFS_trans_sf"/>
</dbReference>
<keyword evidence="3 5" id="KW-1133">Transmembrane helix</keyword>
<feature type="transmembrane region" description="Helical" evidence="5">
    <location>
        <begin position="112"/>
        <end position="129"/>
    </location>
</feature>
<name>A0A6I9RX69_ELAGV</name>
<keyword evidence="8" id="KW-1185">Reference proteome</keyword>
<dbReference type="Gene3D" id="1.20.1250.20">
    <property type="entry name" value="MFS general substrate transporter like domains"/>
    <property type="match status" value="2"/>
</dbReference>
<feature type="transmembrane region" description="Helical" evidence="5">
    <location>
        <begin position="84"/>
        <end position="106"/>
    </location>
</feature>